<dbReference type="EMBL" id="AAMT01000008">
    <property type="protein sequence ID" value="EAQ12415.1"/>
    <property type="molecule type" value="Genomic_DNA"/>
</dbReference>
<proteinExistence type="predicted"/>
<protein>
    <submittedName>
        <fullName evidence="1">Uncharacterized protein</fullName>
    </submittedName>
</protein>
<comment type="caution">
    <text evidence="1">The sequence shown here is derived from an EMBL/GenBank/DDBJ whole genome shotgun (WGS) entry which is preliminary data.</text>
</comment>
<evidence type="ECO:0000313" key="1">
    <source>
        <dbReference type="EMBL" id="EAQ12415.1"/>
    </source>
</evidence>
<dbReference type="AlphaFoldDB" id="A3VGL0"/>
<evidence type="ECO:0000313" key="2">
    <source>
        <dbReference type="Proteomes" id="UP000002931"/>
    </source>
</evidence>
<dbReference type="Proteomes" id="UP000002931">
    <property type="component" value="Unassembled WGS sequence"/>
</dbReference>
<accession>A3VGL0</accession>
<name>A3VGL0_9RHOB</name>
<keyword evidence="2" id="KW-1185">Reference proteome</keyword>
<gene>
    <name evidence="1" type="ORF">RB2654_14055</name>
</gene>
<dbReference type="HOGENOM" id="CLU_3312412_0_0_5"/>
<reference evidence="1 2" key="1">
    <citation type="journal article" date="2010" name="J. Bacteriol.">
        <title>Genome sequences of Pelagibaca bermudensis HTCC2601T and Maritimibacter alkaliphilus HTCC2654T, the type strains of two marine Roseobacter genera.</title>
        <authorList>
            <person name="Thrash J.C."/>
            <person name="Cho J.C."/>
            <person name="Ferriera S."/>
            <person name="Johnson J."/>
            <person name="Vergin K.L."/>
            <person name="Giovannoni S.J."/>
        </authorList>
    </citation>
    <scope>NUCLEOTIDE SEQUENCE [LARGE SCALE GENOMIC DNA]</scope>
    <source>
        <strain evidence="1 2">HTCC2654</strain>
    </source>
</reference>
<sequence length="39" mass="4597">MGLFWGAGWTTYWSVGPDQTRFRREMVTIPSWMGPGWTF</sequence>
<organism evidence="1 2">
    <name type="scientific">Maritimibacter alkaliphilus HTCC2654</name>
    <dbReference type="NCBI Taxonomy" id="314271"/>
    <lineage>
        <taxon>Bacteria</taxon>
        <taxon>Pseudomonadati</taxon>
        <taxon>Pseudomonadota</taxon>
        <taxon>Alphaproteobacteria</taxon>
        <taxon>Rhodobacterales</taxon>
        <taxon>Roseobacteraceae</taxon>
        <taxon>Maritimibacter</taxon>
    </lineage>
</organism>